<sequence length="560" mass="63492">MGSSVFQNIIVTPDAPVEDLKNRVVAALFSGKTKRLKTLLDQTTGWAKPAELGETDEKYLRQVLTALIRHKHLVDDHPDLKKQTKNLKHLLADKVHNADPGHMAYDTWKKRLDLAPWQNPYIFSEAITFQMTSGCSNFCRRCNEWALPKVRCHFNFDAVNTFIDTFLAHGNRDLALYGGSDPLDWCDGSHDIIHVLNRLGKTCQFSLLTKIPRGKGDLAKALIKAGIPLSVSLTDRNRDRILCLETQMGESFSKQHATADLLIPAGLDEDFSTVKPSITDSYGTEISLDGCFAVIPAFTSALHPFGHKKIRITAQSAFIPRKKIGRPALLVDYFKPLEVLTEQGLSILPALLDVQVENILFDNGRDELTPPGMRSIREYFDIFSDKARLKRKKMIPSVVKRIKNRYLHATRFHELSAEMQTALKNEILDHVQFTRKNIVAGAKTCSISFFLSGIYAYTQVHPTKCHIIRHMTLQEYMQRKKRFQNPDPTLPIAQRLENPDTDPWGLFRYYALTLVHEGPEKQVAQFIQTCPAAFHPEKDRFIPANLGTCSKYCLTQIEPP</sequence>
<protein>
    <submittedName>
        <fullName evidence="1">Uncharacterized protein</fullName>
    </submittedName>
</protein>
<accession>I5B5R2</accession>
<dbReference type="HOGENOM" id="CLU_488116_0_0_7"/>
<dbReference type="Proteomes" id="UP000005778">
    <property type="component" value="Chromosome"/>
</dbReference>
<dbReference type="Gene3D" id="3.20.20.70">
    <property type="entry name" value="Aldolase class I"/>
    <property type="match status" value="1"/>
</dbReference>
<evidence type="ECO:0000313" key="1">
    <source>
        <dbReference type="EMBL" id="EIM64825.1"/>
    </source>
</evidence>
<dbReference type="EMBL" id="CM001488">
    <property type="protein sequence ID" value="EIM64825.1"/>
    <property type="molecule type" value="Genomic_DNA"/>
</dbReference>
<reference evidence="1 2" key="1">
    <citation type="submission" date="2011-09" db="EMBL/GenBank/DDBJ databases">
        <authorList>
            <consortium name="US DOE Joint Genome Institute (JGI-PGF)"/>
            <person name="Lucas S."/>
            <person name="Han J."/>
            <person name="Lapidus A."/>
            <person name="Cheng J.-F."/>
            <person name="Goodwin L."/>
            <person name="Pitluck S."/>
            <person name="Peters L."/>
            <person name="Land M.L."/>
            <person name="Hauser L."/>
            <person name="Orellana R."/>
            <person name="Lovley D."/>
            <person name="Woyke T.J."/>
        </authorList>
    </citation>
    <scope>NUCLEOTIDE SEQUENCE [LARGE SCALE GENOMIC DNA]</scope>
    <source>
        <strain evidence="1 2">2ac9</strain>
    </source>
</reference>
<dbReference type="SUPFAM" id="SSF102114">
    <property type="entry name" value="Radical SAM enzymes"/>
    <property type="match status" value="1"/>
</dbReference>
<gene>
    <name evidence="1" type="ORF">DespoDRAFT_03014</name>
</gene>
<dbReference type="AlphaFoldDB" id="I5B5R2"/>
<dbReference type="InterPro" id="IPR013785">
    <property type="entry name" value="Aldolase_TIM"/>
</dbReference>
<name>I5B5R2_9BACT</name>
<reference evidence="1 2" key="2">
    <citation type="submission" date="2012-02" db="EMBL/GenBank/DDBJ databases">
        <title>Improved High-Quality Draft sequence of Desulfobacter postgatei 2ac9.</title>
        <authorList>
            <consortium name="US DOE Joint Genome Institute"/>
            <person name="Lucas S."/>
            <person name="Han J."/>
            <person name="Lapidus A."/>
            <person name="Cheng J.-F."/>
            <person name="Goodwin L."/>
            <person name="Pitluck S."/>
            <person name="Peters L."/>
            <person name="Ovchinnikova G."/>
            <person name="Held B."/>
            <person name="Detter J.C."/>
            <person name="Han C."/>
            <person name="Tapia R."/>
            <person name="Land M."/>
            <person name="Hauser L."/>
            <person name="Kyrpides N."/>
            <person name="Ivanova N."/>
            <person name="Pagani I."/>
            <person name="Orellana R."/>
            <person name="Lovley D."/>
            <person name="Woyke T."/>
        </authorList>
    </citation>
    <scope>NUCLEOTIDE SEQUENCE [LARGE SCALE GENOMIC DNA]</scope>
    <source>
        <strain evidence="1 2">2ac9</strain>
    </source>
</reference>
<evidence type="ECO:0000313" key="2">
    <source>
        <dbReference type="Proteomes" id="UP000005778"/>
    </source>
</evidence>
<dbReference type="eggNOG" id="COG0535">
    <property type="taxonomic scope" value="Bacteria"/>
</dbReference>
<dbReference type="STRING" id="879212.DespoDRAFT_03014"/>
<dbReference type="InterPro" id="IPR058240">
    <property type="entry name" value="rSAM_sf"/>
</dbReference>
<dbReference type="RefSeq" id="WP_004074464.1">
    <property type="nucleotide sequence ID" value="NZ_CM001488.1"/>
</dbReference>
<keyword evidence="2" id="KW-1185">Reference proteome</keyword>
<organism evidence="1 2">
    <name type="scientific">Desulfobacter postgatei 2ac9</name>
    <dbReference type="NCBI Taxonomy" id="879212"/>
    <lineage>
        <taxon>Bacteria</taxon>
        <taxon>Pseudomonadati</taxon>
        <taxon>Thermodesulfobacteriota</taxon>
        <taxon>Desulfobacteria</taxon>
        <taxon>Desulfobacterales</taxon>
        <taxon>Desulfobacteraceae</taxon>
        <taxon>Desulfobacter</taxon>
    </lineage>
</organism>
<proteinExistence type="predicted"/>